<organism evidence="3 4">
    <name type="scientific">Pontixanthobacter aestiaquae</name>
    <dbReference type="NCBI Taxonomy" id="1509367"/>
    <lineage>
        <taxon>Bacteria</taxon>
        <taxon>Pseudomonadati</taxon>
        <taxon>Pseudomonadota</taxon>
        <taxon>Alphaproteobacteria</taxon>
        <taxon>Sphingomonadales</taxon>
        <taxon>Erythrobacteraceae</taxon>
        <taxon>Pontixanthobacter</taxon>
    </lineage>
</organism>
<feature type="signal peptide" evidence="2">
    <location>
        <begin position="1"/>
        <end position="19"/>
    </location>
</feature>
<keyword evidence="4" id="KW-1185">Reference proteome</keyword>
<accession>A0A844ZAV8</accession>
<evidence type="ECO:0000313" key="4">
    <source>
        <dbReference type="Proteomes" id="UP000460290"/>
    </source>
</evidence>
<dbReference type="AlphaFoldDB" id="A0A844ZAV8"/>
<dbReference type="Proteomes" id="UP000460290">
    <property type="component" value="Unassembled WGS sequence"/>
</dbReference>
<dbReference type="PROSITE" id="PS51257">
    <property type="entry name" value="PROKAR_LIPOPROTEIN"/>
    <property type="match status" value="1"/>
</dbReference>
<proteinExistence type="predicted"/>
<gene>
    <name evidence="3" type="ORF">GRI35_12670</name>
</gene>
<keyword evidence="2" id="KW-0732">Signal</keyword>
<dbReference type="EMBL" id="WTYZ01000001">
    <property type="protein sequence ID" value="MXO84223.1"/>
    <property type="molecule type" value="Genomic_DNA"/>
</dbReference>
<reference evidence="3 4" key="1">
    <citation type="submission" date="2019-12" db="EMBL/GenBank/DDBJ databases">
        <title>Genomic-based taxomic classification of the family Erythrobacteraceae.</title>
        <authorList>
            <person name="Xu L."/>
        </authorList>
    </citation>
    <scope>NUCLEOTIDE SEQUENCE [LARGE SCALE GENOMIC DNA]</scope>
    <source>
        <strain evidence="3 4">KCTC 42006</strain>
    </source>
</reference>
<feature type="chain" id="PRO_5032835968" evidence="2">
    <location>
        <begin position="20"/>
        <end position="91"/>
    </location>
</feature>
<dbReference type="RefSeq" id="WP_160614484.1">
    <property type="nucleotide sequence ID" value="NZ_JAUFQM010000001.1"/>
</dbReference>
<feature type="region of interest" description="Disordered" evidence="1">
    <location>
        <begin position="25"/>
        <end position="91"/>
    </location>
</feature>
<name>A0A844ZAV8_9SPHN</name>
<evidence type="ECO:0000256" key="1">
    <source>
        <dbReference type="SAM" id="MobiDB-lite"/>
    </source>
</evidence>
<sequence length="91" mass="9209">MVKPYRSISAISALALALAACGGEPEAVADADKDMQLAEDAGDGTVADEMNSGAPEIQEGGGRAAGEADNPNEPVIPEDVEPSDTDPAEVR</sequence>
<feature type="compositionally biased region" description="Acidic residues" evidence="1">
    <location>
        <begin position="76"/>
        <end position="91"/>
    </location>
</feature>
<evidence type="ECO:0000313" key="3">
    <source>
        <dbReference type="EMBL" id="MXO84223.1"/>
    </source>
</evidence>
<protein>
    <submittedName>
        <fullName evidence="3">Uncharacterized protein</fullName>
    </submittedName>
</protein>
<evidence type="ECO:0000256" key="2">
    <source>
        <dbReference type="SAM" id="SignalP"/>
    </source>
</evidence>
<comment type="caution">
    <text evidence="3">The sequence shown here is derived from an EMBL/GenBank/DDBJ whole genome shotgun (WGS) entry which is preliminary data.</text>
</comment>